<organism evidence="2 3">
    <name type="scientific">Periconia digitata</name>
    <dbReference type="NCBI Taxonomy" id="1303443"/>
    <lineage>
        <taxon>Eukaryota</taxon>
        <taxon>Fungi</taxon>
        <taxon>Dikarya</taxon>
        <taxon>Ascomycota</taxon>
        <taxon>Pezizomycotina</taxon>
        <taxon>Dothideomycetes</taxon>
        <taxon>Pleosporomycetidae</taxon>
        <taxon>Pleosporales</taxon>
        <taxon>Massarineae</taxon>
        <taxon>Periconiaceae</taxon>
        <taxon>Periconia</taxon>
    </lineage>
</organism>
<reference evidence="2" key="1">
    <citation type="submission" date="2023-01" db="EMBL/GenBank/DDBJ databases">
        <authorList>
            <person name="Van Ghelder C."/>
            <person name="Rancurel C."/>
        </authorList>
    </citation>
    <scope>NUCLEOTIDE SEQUENCE</scope>
    <source>
        <strain evidence="2">CNCM I-4278</strain>
    </source>
</reference>
<feature type="domain" description="N-acetyltransferase" evidence="1">
    <location>
        <begin position="156"/>
        <end position="283"/>
    </location>
</feature>
<gene>
    <name evidence="2" type="ORF">PDIGIT_LOCUS15266</name>
</gene>
<dbReference type="PANTHER" id="PTHR42791:SF14">
    <property type="entry name" value="N-ACETYLTRANSFERASE DOMAIN-CONTAINING PROTEIN"/>
    <property type="match status" value="1"/>
</dbReference>
<sequence length="293" mass="32929">MIDLVCSKIECWYPTFLCNRCASMHQYRLSPPIAPSPQLPSLRRSLNPLRFDSASLLPSKPPNVVMSPSDKLSIVPLFENEIPVCAELLSRSFGHDAPFVDIYFPNHDTPSGQASVSSRLTAWQRSSLEDSVFLKAVIRSSKDNKDGIIAGFCIWTLMKEPPPAELAKVEKVDEVWPDKDDREFMTRLWSKYVIPRSEVIKRSAGKGVYVLELLAVDPDHQRLGAGTALVAWGTRYADELGIESVVEGTPVGRRCYENGGFHTEIEEMDFDTGEEFSGRRKPTLHFLTRQPNT</sequence>
<name>A0A9W4XSK8_9PLEO</name>
<dbReference type="InterPro" id="IPR052523">
    <property type="entry name" value="Trichothecene_AcTrans"/>
</dbReference>
<comment type="caution">
    <text evidence="2">The sequence shown here is derived from an EMBL/GenBank/DDBJ whole genome shotgun (WGS) entry which is preliminary data.</text>
</comment>
<dbReference type="EMBL" id="CAOQHR010000013">
    <property type="protein sequence ID" value="CAI6342063.1"/>
    <property type="molecule type" value="Genomic_DNA"/>
</dbReference>
<protein>
    <recommendedName>
        <fullName evidence="1">N-acetyltransferase domain-containing protein</fullName>
    </recommendedName>
</protein>
<dbReference type="Proteomes" id="UP001152607">
    <property type="component" value="Unassembled WGS sequence"/>
</dbReference>
<dbReference type="PANTHER" id="PTHR42791">
    <property type="entry name" value="GNAT FAMILY ACETYLTRANSFERASE"/>
    <property type="match status" value="1"/>
</dbReference>
<dbReference type="InterPro" id="IPR016181">
    <property type="entry name" value="Acyl_CoA_acyltransferase"/>
</dbReference>
<dbReference type="Pfam" id="PF00583">
    <property type="entry name" value="Acetyltransf_1"/>
    <property type="match status" value="1"/>
</dbReference>
<proteinExistence type="predicted"/>
<dbReference type="CDD" id="cd04301">
    <property type="entry name" value="NAT_SF"/>
    <property type="match status" value="1"/>
</dbReference>
<dbReference type="PROSITE" id="PS51186">
    <property type="entry name" value="GNAT"/>
    <property type="match status" value="1"/>
</dbReference>
<evidence type="ECO:0000313" key="2">
    <source>
        <dbReference type="EMBL" id="CAI6342063.1"/>
    </source>
</evidence>
<evidence type="ECO:0000313" key="3">
    <source>
        <dbReference type="Proteomes" id="UP001152607"/>
    </source>
</evidence>
<dbReference type="Gene3D" id="3.40.630.30">
    <property type="match status" value="1"/>
</dbReference>
<accession>A0A9W4XSK8</accession>
<dbReference type="OrthoDB" id="4738875at2759"/>
<dbReference type="InterPro" id="IPR000182">
    <property type="entry name" value="GNAT_dom"/>
</dbReference>
<dbReference type="GO" id="GO:0016747">
    <property type="term" value="F:acyltransferase activity, transferring groups other than amino-acyl groups"/>
    <property type="evidence" value="ECO:0007669"/>
    <property type="project" value="InterPro"/>
</dbReference>
<keyword evidence="3" id="KW-1185">Reference proteome</keyword>
<dbReference type="SUPFAM" id="SSF55729">
    <property type="entry name" value="Acyl-CoA N-acyltransferases (Nat)"/>
    <property type="match status" value="1"/>
</dbReference>
<evidence type="ECO:0000259" key="1">
    <source>
        <dbReference type="PROSITE" id="PS51186"/>
    </source>
</evidence>
<dbReference type="AlphaFoldDB" id="A0A9W4XSK8"/>